<evidence type="ECO:0000313" key="2">
    <source>
        <dbReference type="EMBL" id="CAL4942469.1"/>
    </source>
</evidence>
<accession>A0ABC8YGX7</accession>
<dbReference type="InterPro" id="IPR050796">
    <property type="entry name" value="SCF_F-box_component"/>
</dbReference>
<dbReference type="NCBIfam" id="TIGR01640">
    <property type="entry name" value="F_box_assoc_1"/>
    <property type="match status" value="1"/>
</dbReference>
<evidence type="ECO:0000313" key="3">
    <source>
        <dbReference type="Proteomes" id="UP001497457"/>
    </source>
</evidence>
<dbReference type="InterPro" id="IPR017451">
    <property type="entry name" value="F-box-assoc_interact_dom"/>
</dbReference>
<name>A0ABC8YGX7_9POAL</name>
<dbReference type="InterPro" id="IPR001810">
    <property type="entry name" value="F-box_dom"/>
</dbReference>
<dbReference type="CDD" id="cd22157">
    <property type="entry name" value="F-box_AtFBW1-like"/>
    <property type="match status" value="1"/>
</dbReference>
<dbReference type="SMART" id="SM00256">
    <property type="entry name" value="FBOX"/>
    <property type="match status" value="1"/>
</dbReference>
<dbReference type="PANTHER" id="PTHR31672:SF13">
    <property type="entry name" value="F-BOX PROTEIN CPR30-LIKE"/>
    <property type="match status" value="1"/>
</dbReference>
<dbReference type="InterPro" id="IPR006527">
    <property type="entry name" value="F-box-assoc_dom_typ1"/>
</dbReference>
<proteinExistence type="predicted"/>
<dbReference type="PROSITE" id="PS50181">
    <property type="entry name" value="FBOX"/>
    <property type="match status" value="1"/>
</dbReference>
<gene>
    <name evidence="2" type="ORF">URODEC1_LOCUS33608</name>
</gene>
<reference evidence="2 3" key="2">
    <citation type="submission" date="2024-10" db="EMBL/GenBank/DDBJ databases">
        <authorList>
            <person name="Ryan C."/>
        </authorList>
    </citation>
    <scope>NUCLEOTIDE SEQUENCE [LARGE SCALE GENOMIC DNA]</scope>
</reference>
<dbReference type="SUPFAM" id="SSF81383">
    <property type="entry name" value="F-box domain"/>
    <property type="match status" value="1"/>
</dbReference>
<dbReference type="Pfam" id="PF07734">
    <property type="entry name" value="FBA_1"/>
    <property type="match status" value="1"/>
</dbReference>
<dbReference type="AlphaFoldDB" id="A0ABC8YGX7"/>
<dbReference type="Pfam" id="PF08268">
    <property type="entry name" value="FBA_3"/>
    <property type="match status" value="1"/>
</dbReference>
<dbReference type="Proteomes" id="UP001497457">
    <property type="component" value="Chromosome 16b"/>
</dbReference>
<dbReference type="EMBL" id="OZ075126">
    <property type="protein sequence ID" value="CAL4942469.1"/>
    <property type="molecule type" value="Genomic_DNA"/>
</dbReference>
<keyword evidence="3" id="KW-1185">Reference proteome</keyword>
<feature type="domain" description="F-box" evidence="1">
    <location>
        <begin position="26"/>
        <end position="70"/>
    </location>
</feature>
<organism evidence="2 3">
    <name type="scientific">Urochloa decumbens</name>
    <dbReference type="NCBI Taxonomy" id="240449"/>
    <lineage>
        <taxon>Eukaryota</taxon>
        <taxon>Viridiplantae</taxon>
        <taxon>Streptophyta</taxon>
        <taxon>Embryophyta</taxon>
        <taxon>Tracheophyta</taxon>
        <taxon>Spermatophyta</taxon>
        <taxon>Magnoliopsida</taxon>
        <taxon>Liliopsida</taxon>
        <taxon>Poales</taxon>
        <taxon>Poaceae</taxon>
        <taxon>PACMAD clade</taxon>
        <taxon>Panicoideae</taxon>
        <taxon>Panicodae</taxon>
        <taxon>Paniceae</taxon>
        <taxon>Melinidinae</taxon>
        <taxon>Urochloa</taxon>
    </lineage>
</organism>
<dbReference type="Pfam" id="PF00646">
    <property type="entry name" value="F-box"/>
    <property type="match status" value="1"/>
</dbReference>
<sequence>MGDATDTSKRIKLEDATSSGGCPPLLPEEIVEDILSRLPAKSLCRLRCVSRSFHATISSPAFEDAHYHQHNSGGRRRLFIRPPGDQEPFYAWHHPAAAAATGTGPAAETIMSARRLPQGGSTFPVSTASCRGLVLLNNTHHCEHHVWNPSTGEILALPDKVPLRALSSGSSTSVHYGLCYCPATRRHKAVRMYDARGTYEVFTLGESAFWRPAATEPPPCHPRENSRQGGVFCNGNLHFLDHGGGIVVFNVGDETFGRIDPPPELQSWSRFELTELGGSLCICNVMEKGYPDPERLVDVWLLKGYTAAAAAAANAKWEKLCRIDHYAGAPHQVERWMMLKSYWITPLGMYCDDASNQRKIVFGTDSCDVVSTSRRPHLYRANLNKSLRVLFFAGDCLPYAFEPVEKYLNRPRPCTPPLVDSRRTIICSRPCHGLNVWSFADHDIVCNPATNYFMGLVPPDGHTSYREGHTACDFLEAICSDMDYNIDDKMFTGRLGLGYEQESSRHVLVHLAYKERNLTTRDYKMVCNMKYLKDVVWDEVDPPPRPIANMPPAHVNGKLYWMVDTELGQRYQGLEIVELDVGKRKFEVLQGPPCGHDIGEHLSINELEEMVCVTHSHRDTGIIRIWAMEDDTIWSVKYDIELESFSPEYSPETTMPLVVDPKDGRILLSTGKALGYYNPRTADLETIYRLGKHAQGMKFVPVLFQESLVNPCHSSV</sequence>
<protein>
    <recommendedName>
        <fullName evidence="1">F-box domain-containing protein</fullName>
    </recommendedName>
</protein>
<dbReference type="PANTHER" id="PTHR31672">
    <property type="entry name" value="BNACNNG10540D PROTEIN"/>
    <property type="match status" value="1"/>
</dbReference>
<evidence type="ECO:0000259" key="1">
    <source>
        <dbReference type="PROSITE" id="PS50181"/>
    </source>
</evidence>
<reference evidence="3" key="1">
    <citation type="submission" date="2024-06" db="EMBL/GenBank/DDBJ databases">
        <authorList>
            <person name="Ryan C."/>
        </authorList>
    </citation>
    <scope>NUCLEOTIDE SEQUENCE [LARGE SCALE GENOMIC DNA]</scope>
</reference>
<dbReference type="InterPro" id="IPR036047">
    <property type="entry name" value="F-box-like_dom_sf"/>
</dbReference>
<dbReference type="Gene3D" id="1.20.1280.50">
    <property type="match status" value="1"/>
</dbReference>
<dbReference type="InterPro" id="IPR013187">
    <property type="entry name" value="F-box-assoc_dom_typ3"/>
</dbReference>